<evidence type="ECO:0000313" key="1">
    <source>
        <dbReference type="EMBL" id="EQD65852.1"/>
    </source>
</evidence>
<reference evidence="1" key="2">
    <citation type="journal article" date="2014" name="ISME J.">
        <title>Microbial stratification in low pH oxic and suboxic macroscopic growths along an acid mine drainage.</title>
        <authorList>
            <person name="Mendez-Garcia C."/>
            <person name="Mesa V."/>
            <person name="Sprenger R.R."/>
            <person name="Richter M."/>
            <person name="Diez M.S."/>
            <person name="Solano J."/>
            <person name="Bargiela R."/>
            <person name="Golyshina O.V."/>
            <person name="Manteca A."/>
            <person name="Ramos J.L."/>
            <person name="Gallego J.R."/>
            <person name="Llorente I."/>
            <person name="Martins Dos Santos V.A."/>
            <person name="Jensen O.N."/>
            <person name="Pelaez A.I."/>
            <person name="Sanchez J."/>
            <person name="Ferrer M."/>
        </authorList>
    </citation>
    <scope>NUCLEOTIDE SEQUENCE</scope>
</reference>
<dbReference type="AlphaFoldDB" id="T1B7I2"/>
<proteinExistence type="predicted"/>
<protein>
    <submittedName>
        <fullName evidence="1">Uncharacterized protein</fullName>
    </submittedName>
</protein>
<comment type="caution">
    <text evidence="1">The sequence shown here is derived from an EMBL/GenBank/DDBJ whole genome shotgun (WGS) entry which is preliminary data.</text>
</comment>
<feature type="non-terminal residue" evidence="1">
    <location>
        <position position="161"/>
    </location>
</feature>
<dbReference type="EMBL" id="AUZX01005994">
    <property type="protein sequence ID" value="EQD65852.1"/>
    <property type="molecule type" value="Genomic_DNA"/>
</dbReference>
<reference evidence="1" key="1">
    <citation type="submission" date="2013-08" db="EMBL/GenBank/DDBJ databases">
        <authorList>
            <person name="Mendez C."/>
            <person name="Richter M."/>
            <person name="Ferrer M."/>
            <person name="Sanchez J."/>
        </authorList>
    </citation>
    <scope>NUCLEOTIDE SEQUENCE</scope>
</reference>
<organism evidence="1">
    <name type="scientific">mine drainage metagenome</name>
    <dbReference type="NCBI Taxonomy" id="410659"/>
    <lineage>
        <taxon>unclassified sequences</taxon>
        <taxon>metagenomes</taxon>
        <taxon>ecological metagenomes</taxon>
    </lineage>
</organism>
<sequence>DRYIIRDGLRLMEAAKRTPAVDGSGIKDTLERQVVHYLASEEGLIGEGSRVLMVSAVDRFGMAEAFADIGCSLTFGDLIFSAGIPYPITTLEELADIARRILPEMTKMPFTMLYPTGSQQDDPASRGKFQEYYDAADVIAGDWHYIRKYMPDRIDGKIILT</sequence>
<gene>
    <name evidence="1" type="ORF">B1A_08381</name>
</gene>
<accession>T1B7I2</accession>
<name>T1B7I2_9ZZZZ</name>
<feature type="non-terminal residue" evidence="1">
    <location>
        <position position="1"/>
    </location>
</feature>